<gene>
    <name evidence="2" type="ORF">H8R02_21430</name>
</gene>
<name>A0A923MDH6_9BURK</name>
<dbReference type="RefSeq" id="WP_187083538.1">
    <property type="nucleotide sequence ID" value="NZ_JACORU010000009.1"/>
</dbReference>
<comment type="caution">
    <text evidence="2">The sequence shown here is derived from an EMBL/GenBank/DDBJ whole genome shotgun (WGS) entry which is preliminary data.</text>
</comment>
<reference evidence="2" key="1">
    <citation type="submission" date="2020-08" db="EMBL/GenBank/DDBJ databases">
        <title>Ramlibacter sp. GTP1 16S ribosomal RNA gene genome sequencing and assembly.</title>
        <authorList>
            <person name="Kang M."/>
        </authorList>
    </citation>
    <scope>NUCLEOTIDE SEQUENCE</scope>
    <source>
        <strain evidence="2">GTP1</strain>
    </source>
</reference>
<dbReference type="EMBL" id="JACORU010000009">
    <property type="protein sequence ID" value="MBC5767042.1"/>
    <property type="molecule type" value="Genomic_DNA"/>
</dbReference>
<dbReference type="SUPFAM" id="SSF46894">
    <property type="entry name" value="C-terminal effector domain of the bipartite response regulators"/>
    <property type="match status" value="1"/>
</dbReference>
<evidence type="ECO:0000313" key="3">
    <source>
        <dbReference type="Proteomes" id="UP000596827"/>
    </source>
</evidence>
<keyword evidence="2" id="KW-0378">Hydrolase</keyword>
<feature type="domain" description="HTH luxR-type" evidence="1">
    <location>
        <begin position="283"/>
        <end position="348"/>
    </location>
</feature>
<evidence type="ECO:0000313" key="2">
    <source>
        <dbReference type="EMBL" id="MBC5767042.1"/>
    </source>
</evidence>
<dbReference type="PANTHER" id="PTHR43798">
    <property type="entry name" value="MONOACYLGLYCEROL LIPASE"/>
    <property type="match status" value="1"/>
</dbReference>
<evidence type="ECO:0000259" key="1">
    <source>
        <dbReference type="PROSITE" id="PS50043"/>
    </source>
</evidence>
<dbReference type="SMART" id="SM00421">
    <property type="entry name" value="HTH_LUXR"/>
    <property type="match status" value="1"/>
</dbReference>
<dbReference type="SUPFAM" id="SSF53474">
    <property type="entry name" value="alpha/beta-Hydrolases"/>
    <property type="match status" value="1"/>
</dbReference>
<dbReference type="AlphaFoldDB" id="A0A923MDH6"/>
<dbReference type="InterPro" id="IPR029058">
    <property type="entry name" value="AB_hydrolase_fold"/>
</dbReference>
<dbReference type="PRINTS" id="PR00038">
    <property type="entry name" value="HTHLUXR"/>
</dbReference>
<dbReference type="Pfam" id="PF00561">
    <property type="entry name" value="Abhydrolase_1"/>
    <property type="match status" value="1"/>
</dbReference>
<proteinExistence type="predicted"/>
<dbReference type="PROSITE" id="PS50043">
    <property type="entry name" value="HTH_LUXR_2"/>
    <property type="match status" value="1"/>
</dbReference>
<dbReference type="Pfam" id="PF00196">
    <property type="entry name" value="GerE"/>
    <property type="match status" value="1"/>
</dbReference>
<dbReference type="InterPro" id="IPR000073">
    <property type="entry name" value="AB_hydrolase_1"/>
</dbReference>
<dbReference type="Gene3D" id="1.10.10.10">
    <property type="entry name" value="Winged helix-like DNA-binding domain superfamily/Winged helix DNA-binding domain"/>
    <property type="match status" value="1"/>
</dbReference>
<dbReference type="InterPro" id="IPR050266">
    <property type="entry name" value="AB_hydrolase_sf"/>
</dbReference>
<dbReference type="InterPro" id="IPR016032">
    <property type="entry name" value="Sig_transdc_resp-reg_C-effctor"/>
</dbReference>
<keyword evidence="3" id="KW-1185">Reference proteome</keyword>
<sequence length="351" mass="38567">MTRFRQQIRFATTGDGVKIAYAESGAGPPLVRAAHWMTHVDWDWRTPVLLPWLERLSQRHRLVRYDSRGSGLSQREITSFGLDELVSDLEAVVDACGLQQFALFGASQGGAAAITYAARHPERVTHLVLMSAYARGTLVRSPEKQSVVEATAELMRTGWGQQNAAFRQMMTMQFIPSGTAEQVCAFNDLQKVSCAPDHAARMMLSLSRVDASSALAAIRCPTLVMHCRGDARVPFDEGLYLAREIEGAVFEPLETDNHYPMEGEPAFDRAVELIEQFVAAPQPAQGFPQLSARQREMLDLLASGLDNAQIAAHLGLAEKTVRNTVSALFDKLGVENRSQAIVMARNAGLGR</sequence>
<organism evidence="2 3">
    <name type="scientific">Ramlibacter albus</name>
    <dbReference type="NCBI Taxonomy" id="2079448"/>
    <lineage>
        <taxon>Bacteria</taxon>
        <taxon>Pseudomonadati</taxon>
        <taxon>Pseudomonadota</taxon>
        <taxon>Betaproteobacteria</taxon>
        <taxon>Burkholderiales</taxon>
        <taxon>Comamonadaceae</taxon>
        <taxon>Ramlibacter</taxon>
    </lineage>
</organism>
<dbReference type="GO" id="GO:0003677">
    <property type="term" value="F:DNA binding"/>
    <property type="evidence" value="ECO:0007669"/>
    <property type="project" value="InterPro"/>
</dbReference>
<dbReference type="Gene3D" id="3.40.50.1820">
    <property type="entry name" value="alpha/beta hydrolase"/>
    <property type="match status" value="1"/>
</dbReference>
<dbReference type="PANTHER" id="PTHR43798:SF33">
    <property type="entry name" value="HYDROLASE, PUTATIVE (AFU_ORTHOLOGUE AFUA_2G14860)-RELATED"/>
    <property type="match status" value="1"/>
</dbReference>
<dbReference type="PRINTS" id="PR00111">
    <property type="entry name" value="ABHYDROLASE"/>
</dbReference>
<dbReference type="InterPro" id="IPR000792">
    <property type="entry name" value="Tscrpt_reg_LuxR_C"/>
</dbReference>
<dbReference type="InterPro" id="IPR036388">
    <property type="entry name" value="WH-like_DNA-bd_sf"/>
</dbReference>
<dbReference type="Proteomes" id="UP000596827">
    <property type="component" value="Unassembled WGS sequence"/>
</dbReference>
<protein>
    <submittedName>
        <fullName evidence="2">Alpha/beta fold hydrolase</fullName>
    </submittedName>
</protein>
<dbReference type="GO" id="GO:0016020">
    <property type="term" value="C:membrane"/>
    <property type="evidence" value="ECO:0007669"/>
    <property type="project" value="TreeGrafter"/>
</dbReference>
<dbReference type="GO" id="GO:0006355">
    <property type="term" value="P:regulation of DNA-templated transcription"/>
    <property type="evidence" value="ECO:0007669"/>
    <property type="project" value="InterPro"/>
</dbReference>
<dbReference type="CDD" id="cd06170">
    <property type="entry name" value="LuxR_C_like"/>
    <property type="match status" value="1"/>
</dbReference>
<accession>A0A923MDH6</accession>
<dbReference type="GO" id="GO:0016787">
    <property type="term" value="F:hydrolase activity"/>
    <property type="evidence" value="ECO:0007669"/>
    <property type="project" value="UniProtKB-KW"/>
</dbReference>